<feature type="region of interest" description="Disordered" evidence="1">
    <location>
        <begin position="46"/>
        <end position="178"/>
    </location>
</feature>
<dbReference type="AlphaFoldDB" id="A0A6C0KLS1"/>
<feature type="region of interest" description="Disordered" evidence="1">
    <location>
        <begin position="377"/>
        <end position="410"/>
    </location>
</feature>
<proteinExistence type="predicted"/>
<dbReference type="EMBL" id="MN740925">
    <property type="protein sequence ID" value="QHU18106.1"/>
    <property type="molecule type" value="Genomic_DNA"/>
</dbReference>
<sequence>MASMLDAPAMPIEMKVFQGGGDTSLLQQPQEPIQLKVYQGGVTETRAQRANREAEEAAKALAKAPNSTPTISPEADSELDAALGTPGPKGTPQEAEEAEAAKAPEEAQEAEAPKVPEEAPKAPEEASVPQEAEAPNAPEEAQEAEAEAPKAPEEASVPQEAPKVPEEAEEAKVPKESKTHDLYDDVETVKLSNGIRVRSIPEDPEKEMMLKGDIQALHFTNEEEILFRDVLKFDHPFIRGFITSPEMKEDFYTFWKTYITYDGSDTFLLLTYNEGRIIQKFMKTVLRAYREYLMNTSLAYLMKQEESDYQKEQESELGYELFDIQYGEPKVTRSSKELEAERKQLAIDSAIQEKEDKEEEHAEEIVDIRIVERAEKAEGLPGTEQGLTQEISNTSVAEEEQEPPKPKNQDLRDMITKIFSDASIQPERKIMRVIQELDNHIPNKALYQQKIMNAPLITMSSLIKNKIPVSDIIKYDFVKNPSITDFLRTLLKVDLSSTKFKKEDRTQFVIFFSKVVTNEAAARLSSYVAPTAEKRTRKVNFRGGGEAEVRVSTASSSRFRVRTSRKVRSK</sequence>
<feature type="compositionally biased region" description="Basic and acidic residues" evidence="1">
    <location>
        <begin position="163"/>
        <end position="178"/>
    </location>
</feature>
<organism evidence="2">
    <name type="scientific">viral metagenome</name>
    <dbReference type="NCBI Taxonomy" id="1070528"/>
    <lineage>
        <taxon>unclassified sequences</taxon>
        <taxon>metagenomes</taxon>
        <taxon>organismal metagenomes</taxon>
    </lineage>
</organism>
<reference evidence="2" key="1">
    <citation type="journal article" date="2020" name="Nature">
        <title>Giant virus diversity and host interactions through global metagenomics.</title>
        <authorList>
            <person name="Schulz F."/>
            <person name="Roux S."/>
            <person name="Paez-Espino D."/>
            <person name="Jungbluth S."/>
            <person name="Walsh D.A."/>
            <person name="Denef V.J."/>
            <person name="McMahon K.D."/>
            <person name="Konstantinidis K.T."/>
            <person name="Eloe-Fadrosh E.A."/>
            <person name="Kyrpides N.C."/>
            <person name="Woyke T."/>
        </authorList>
    </citation>
    <scope>NUCLEOTIDE SEQUENCE</scope>
    <source>
        <strain evidence="2">GVMAG-S-3300013006-138</strain>
    </source>
</reference>
<feature type="compositionally biased region" description="Low complexity" evidence="1">
    <location>
        <begin position="125"/>
        <end position="139"/>
    </location>
</feature>
<feature type="compositionally biased region" description="Polar residues" evidence="1">
    <location>
        <begin position="385"/>
        <end position="396"/>
    </location>
</feature>
<name>A0A6C0KLS1_9ZZZZ</name>
<evidence type="ECO:0000256" key="1">
    <source>
        <dbReference type="SAM" id="MobiDB-lite"/>
    </source>
</evidence>
<feature type="compositionally biased region" description="Basic and acidic residues" evidence="1">
    <location>
        <begin position="46"/>
        <end position="58"/>
    </location>
</feature>
<feature type="compositionally biased region" description="Basic and acidic residues" evidence="1">
    <location>
        <begin position="99"/>
        <end position="124"/>
    </location>
</feature>
<evidence type="ECO:0000313" key="2">
    <source>
        <dbReference type="EMBL" id="QHU18106.1"/>
    </source>
</evidence>
<accession>A0A6C0KLS1</accession>
<protein>
    <submittedName>
        <fullName evidence="2">Uncharacterized protein</fullName>
    </submittedName>
</protein>